<dbReference type="STRING" id="114155.A0A4Q9QCI0"/>
<organism evidence="1 2">
    <name type="scientific">Dichomitus squalens</name>
    <dbReference type="NCBI Taxonomy" id="114155"/>
    <lineage>
        <taxon>Eukaryota</taxon>
        <taxon>Fungi</taxon>
        <taxon>Dikarya</taxon>
        <taxon>Basidiomycota</taxon>
        <taxon>Agaricomycotina</taxon>
        <taxon>Agaricomycetes</taxon>
        <taxon>Polyporales</taxon>
        <taxon>Polyporaceae</taxon>
        <taxon>Dichomitus</taxon>
    </lineage>
</organism>
<name>A0A4Q9QCI0_9APHY</name>
<gene>
    <name evidence="1" type="ORF">BD310DRAFT_911176</name>
</gene>
<keyword evidence="2" id="KW-1185">Reference proteome</keyword>
<reference evidence="1 2" key="1">
    <citation type="submission" date="2019-01" db="EMBL/GenBank/DDBJ databases">
        <title>Draft genome sequences of three monokaryotic isolates of the white-rot basidiomycete fungus Dichomitus squalens.</title>
        <authorList>
            <consortium name="DOE Joint Genome Institute"/>
            <person name="Lopez S.C."/>
            <person name="Andreopoulos B."/>
            <person name="Pangilinan J."/>
            <person name="Lipzen A."/>
            <person name="Riley R."/>
            <person name="Ahrendt S."/>
            <person name="Ng V."/>
            <person name="Barry K."/>
            <person name="Daum C."/>
            <person name="Grigoriev I.V."/>
            <person name="Hilden K.S."/>
            <person name="Makela M.R."/>
            <person name="de Vries R.P."/>
        </authorList>
    </citation>
    <scope>NUCLEOTIDE SEQUENCE [LARGE SCALE GENOMIC DNA]</scope>
    <source>
        <strain evidence="1 2">CBS 464.89</strain>
    </source>
</reference>
<proteinExistence type="predicted"/>
<evidence type="ECO:0000313" key="2">
    <source>
        <dbReference type="Proteomes" id="UP000292082"/>
    </source>
</evidence>
<sequence length="269" mass="30405">MGGLQSSPYDDAAYRDDNWVDADDDPAEPVRHVRWLLSELGLPMELVLDIMDLAEYYPAVSAERSDPIRMRADQHTRGDNCSALLYLVSPLLPAGKEGENWRMKSVTWHIEGRDQGWGGEQQGTFHGSYSWYEACILRPIDYDPETLKAQSDRLDAILSTHDLHRTTADFVPVAQQAGWTLVPDAEDRYAWHVQSSKVAQTAFEHYAVEWRAGQSVDTQDAQEHGYGNGTGFLQALRPGDRVGLVMRAQYGGWENLLRHADVKLVYDVR</sequence>
<dbReference type="EMBL" id="ML145084">
    <property type="protein sequence ID" value="TBU65335.1"/>
    <property type="molecule type" value="Genomic_DNA"/>
</dbReference>
<dbReference type="Proteomes" id="UP000292082">
    <property type="component" value="Unassembled WGS sequence"/>
</dbReference>
<protein>
    <submittedName>
        <fullName evidence="1">Uncharacterized protein</fullName>
    </submittedName>
</protein>
<dbReference type="AlphaFoldDB" id="A0A4Q9QCI0"/>
<evidence type="ECO:0000313" key="1">
    <source>
        <dbReference type="EMBL" id="TBU65335.1"/>
    </source>
</evidence>
<accession>A0A4Q9QCI0</accession>